<keyword evidence="1" id="KW-0808">Transferase</keyword>
<gene>
    <name evidence="1" type="ORF">OWV82_013911</name>
</gene>
<organism evidence="1 2">
    <name type="scientific">Melia azedarach</name>
    <name type="common">Chinaberry tree</name>
    <dbReference type="NCBI Taxonomy" id="155640"/>
    <lineage>
        <taxon>Eukaryota</taxon>
        <taxon>Viridiplantae</taxon>
        <taxon>Streptophyta</taxon>
        <taxon>Embryophyta</taxon>
        <taxon>Tracheophyta</taxon>
        <taxon>Spermatophyta</taxon>
        <taxon>Magnoliopsida</taxon>
        <taxon>eudicotyledons</taxon>
        <taxon>Gunneridae</taxon>
        <taxon>Pentapetalae</taxon>
        <taxon>rosids</taxon>
        <taxon>malvids</taxon>
        <taxon>Sapindales</taxon>
        <taxon>Meliaceae</taxon>
        <taxon>Melia</taxon>
    </lineage>
</organism>
<keyword evidence="1" id="KW-0418">Kinase</keyword>
<sequence>MASCSCSCSTSLALPELNFISPRVSSRHRTFLSKQSIYRNSLYKNYPRFHLGGRNGIRAGKKDGSVVVEEKKESEVVKEINGLELNGNGTATRNSTSVNGINGYTNGSLVKYMNGNGGVAVEVVGEVEEEKVDKEDERKKKVEEIGKEEAWFKKSGEEKVKVSVVPGGRWNRFKTYSTIQRTLEIWGFVLTFIFKAWLNNQKFSYRGGMTEEKKVLKRKALARWLKESILRLGPTFIKIGQQFSTRVDILAQEYVDQLSELQDQVPPFPSETAVSIVEEELRAPVDNVFERFDFEPIAAASLGQVHRARVKGQEVVVKVQRPGLKELFDIDLKNLRVIAEYLQKIDPKSDGAKRDWVAIYDECASVLYQEIDYTKEAENAELFASNFKEMDYVKVPTILWEYTTPQILTMEYVPGIKINRIKALDQLGVDRKRLGRYAVESYLEQILSHGFFHADPHPGNIAVDDVNGGRLIFYDFGMMGSISPNIREGLLEAFYGIYEKDADKVLQAMIQMGVLVPTGDMTAVRRTAQFFLNSFEERLAQQRREREMATAELGFKKPLSKEEKIEKKKQRLAAIGEDLLAIAADQPFRFPATFTFVVRAFSVLDGIGKGLDPRFDITEIAKPYALELLKFREAGVEVILKDFRNRWDRQSRAFYNLFRQADRVQKLAETIQRLEQGDLKLRVRTLESERAFQRVAAVQKTVGSAVAAGSLVNLATILYLNSIRVPAIVAYVVCAFFGFQVLIGIIKVKRLDQREKLITGTA</sequence>
<accession>A0ACC1XVU7</accession>
<dbReference type="EMBL" id="CM051400">
    <property type="protein sequence ID" value="KAJ4715570.1"/>
    <property type="molecule type" value="Genomic_DNA"/>
</dbReference>
<comment type="caution">
    <text evidence="1">The sequence shown here is derived from an EMBL/GenBank/DDBJ whole genome shotgun (WGS) entry which is preliminary data.</text>
</comment>
<evidence type="ECO:0000313" key="2">
    <source>
        <dbReference type="Proteomes" id="UP001164539"/>
    </source>
</evidence>
<keyword evidence="2" id="KW-1185">Reference proteome</keyword>
<proteinExistence type="predicted"/>
<dbReference type="Proteomes" id="UP001164539">
    <property type="component" value="Chromosome 7"/>
</dbReference>
<reference evidence="1 2" key="1">
    <citation type="journal article" date="2023" name="Science">
        <title>Complex scaffold remodeling in plant triterpene biosynthesis.</title>
        <authorList>
            <person name="De La Pena R."/>
            <person name="Hodgson H."/>
            <person name="Liu J.C."/>
            <person name="Stephenson M.J."/>
            <person name="Martin A.C."/>
            <person name="Owen C."/>
            <person name="Harkess A."/>
            <person name="Leebens-Mack J."/>
            <person name="Jimenez L.E."/>
            <person name="Osbourn A."/>
            <person name="Sattely E.S."/>
        </authorList>
    </citation>
    <scope>NUCLEOTIDE SEQUENCE [LARGE SCALE GENOMIC DNA]</scope>
    <source>
        <strain evidence="2">cv. JPN11</strain>
        <tissue evidence="1">Leaf</tissue>
    </source>
</reference>
<evidence type="ECO:0000313" key="1">
    <source>
        <dbReference type="EMBL" id="KAJ4715570.1"/>
    </source>
</evidence>
<name>A0ACC1XVU7_MELAZ</name>
<protein>
    <submittedName>
        <fullName evidence="1">Protein kinase</fullName>
    </submittedName>
</protein>